<dbReference type="InterPro" id="IPR043539">
    <property type="entry name" value="Grb2-like"/>
</dbReference>
<dbReference type="PANTHER" id="PTHR46037">
    <property type="entry name" value="PROTEIN ENHANCER OF SEVENLESS 2B"/>
    <property type="match status" value="1"/>
</dbReference>
<proteinExistence type="predicted"/>
<dbReference type="Proteomes" id="UP000324222">
    <property type="component" value="Unassembled WGS sequence"/>
</dbReference>
<dbReference type="PROSITE" id="PS50001">
    <property type="entry name" value="SH2"/>
    <property type="match status" value="1"/>
</dbReference>
<keyword evidence="4" id="KW-1185">Reference proteome</keyword>
<evidence type="ECO:0000313" key="4">
    <source>
        <dbReference type="Proteomes" id="UP000324222"/>
    </source>
</evidence>
<dbReference type="AlphaFoldDB" id="A0A5B7EQ86"/>
<dbReference type="SUPFAM" id="SSF55550">
    <property type="entry name" value="SH2 domain"/>
    <property type="match status" value="1"/>
</dbReference>
<accession>A0A5B7EQ86</accession>
<evidence type="ECO:0000256" key="1">
    <source>
        <dbReference type="PROSITE-ProRule" id="PRU00191"/>
    </source>
</evidence>
<keyword evidence="1" id="KW-0727">SH2 domain</keyword>
<protein>
    <submittedName>
        <fullName evidence="3">Tyrosine-protein kinase Btk29A</fullName>
    </submittedName>
</protein>
<dbReference type="InterPro" id="IPR000980">
    <property type="entry name" value="SH2"/>
</dbReference>
<keyword evidence="3" id="KW-0808">Transferase</keyword>
<name>A0A5B7EQ86_PORTR</name>
<dbReference type="EMBL" id="VSRR010003302">
    <property type="protein sequence ID" value="MPC35555.1"/>
    <property type="molecule type" value="Genomic_DNA"/>
</dbReference>
<organism evidence="3 4">
    <name type="scientific">Portunus trituberculatus</name>
    <name type="common">Swimming crab</name>
    <name type="synonym">Neptunus trituberculatus</name>
    <dbReference type="NCBI Taxonomy" id="210409"/>
    <lineage>
        <taxon>Eukaryota</taxon>
        <taxon>Metazoa</taxon>
        <taxon>Ecdysozoa</taxon>
        <taxon>Arthropoda</taxon>
        <taxon>Crustacea</taxon>
        <taxon>Multicrustacea</taxon>
        <taxon>Malacostraca</taxon>
        <taxon>Eumalacostraca</taxon>
        <taxon>Eucarida</taxon>
        <taxon>Decapoda</taxon>
        <taxon>Pleocyemata</taxon>
        <taxon>Brachyura</taxon>
        <taxon>Eubrachyura</taxon>
        <taxon>Portunoidea</taxon>
        <taxon>Portunidae</taxon>
        <taxon>Portuninae</taxon>
        <taxon>Portunus</taxon>
    </lineage>
</organism>
<dbReference type="InterPro" id="IPR036860">
    <property type="entry name" value="SH2_dom_sf"/>
</dbReference>
<dbReference type="OrthoDB" id="28230at2759"/>
<dbReference type="Pfam" id="PF00017">
    <property type="entry name" value="SH2"/>
    <property type="match status" value="1"/>
</dbReference>
<evidence type="ECO:0000259" key="2">
    <source>
        <dbReference type="PROSITE" id="PS50001"/>
    </source>
</evidence>
<comment type="caution">
    <text evidence="3">The sequence shown here is derived from an EMBL/GenBank/DDBJ whole genome shotgun (WGS) entry which is preliminary data.</text>
</comment>
<keyword evidence="3" id="KW-0418">Kinase</keyword>
<dbReference type="PRINTS" id="PR00401">
    <property type="entry name" value="SH2DOMAIN"/>
</dbReference>
<evidence type="ECO:0000313" key="3">
    <source>
        <dbReference type="EMBL" id="MPC35555.1"/>
    </source>
</evidence>
<dbReference type="Gene3D" id="3.30.505.10">
    <property type="entry name" value="SH2 domain"/>
    <property type="match status" value="1"/>
</dbReference>
<sequence length="168" mass="19361">MSYREEGFAPSNYVRDQGSLQQYDWYLGDATRHRAEVLLMKQEREGGFVVRNSTTNSGIYTLSVFSKHLPRSRPQVKHYHIKKDQEGHYYLSHHIKCPTIPELIYRHQLNPAGLCTRLRPISQGREAPTTAGLGHVSTKTRQSSELVIFDLRIGLRPGTFLYQAYMPL</sequence>
<gene>
    <name evidence="3" type="primary">Btk29A_1</name>
    <name evidence="3" type="ORF">E2C01_028980</name>
</gene>
<dbReference type="GO" id="GO:0016301">
    <property type="term" value="F:kinase activity"/>
    <property type="evidence" value="ECO:0007669"/>
    <property type="project" value="UniProtKB-KW"/>
</dbReference>
<dbReference type="SMART" id="SM00252">
    <property type="entry name" value="SH2"/>
    <property type="match status" value="1"/>
</dbReference>
<reference evidence="3 4" key="1">
    <citation type="submission" date="2019-05" db="EMBL/GenBank/DDBJ databases">
        <title>Another draft genome of Portunus trituberculatus and its Hox gene families provides insights of decapod evolution.</title>
        <authorList>
            <person name="Jeong J.-H."/>
            <person name="Song I."/>
            <person name="Kim S."/>
            <person name="Choi T."/>
            <person name="Kim D."/>
            <person name="Ryu S."/>
            <person name="Kim W."/>
        </authorList>
    </citation>
    <scope>NUCLEOTIDE SEQUENCE [LARGE SCALE GENOMIC DNA]</scope>
    <source>
        <tissue evidence="3">Muscle</tissue>
    </source>
</reference>
<feature type="domain" description="SH2" evidence="2">
    <location>
        <begin position="25"/>
        <end position="122"/>
    </location>
</feature>